<proteinExistence type="predicted"/>
<organism evidence="2 3">
    <name type="scientific">Streptococcus pyogenes serotype M3 (strain ATCC BAA-595 / MGAS315)</name>
    <dbReference type="NCBI Taxonomy" id="198466"/>
    <lineage>
        <taxon>Bacteria</taxon>
        <taxon>Bacillati</taxon>
        <taxon>Bacillota</taxon>
        <taxon>Bacilli</taxon>
        <taxon>Lactobacillales</taxon>
        <taxon>Streptococcaceae</taxon>
        <taxon>Streptococcus</taxon>
    </lineage>
</organism>
<evidence type="ECO:0000313" key="2">
    <source>
        <dbReference type="EMBL" id="AAM79509.1"/>
    </source>
</evidence>
<dbReference type="AlphaFoldDB" id="A0A0H2UUV0"/>
<gene>
    <name evidence="2" type="ordered locus">SpyM3_0902</name>
</gene>
<accession>A0A0H2UUV0</accession>
<dbReference type="EMBL" id="AE014074">
    <property type="protein sequence ID" value="AAM79509.1"/>
    <property type="molecule type" value="Genomic_DNA"/>
</dbReference>
<dbReference type="Proteomes" id="UP000000564">
    <property type="component" value="Chromosome"/>
</dbReference>
<sequence>MLSSFSPKSHRRRQKKKAISFFETTSEAMIKQQTQKRLRLFLMVFVFYLLSFCLRD</sequence>
<dbReference type="KEGG" id="spg:SpyM3_0902"/>
<keyword evidence="1" id="KW-1133">Transmembrane helix</keyword>
<keyword evidence="1" id="KW-0812">Transmembrane</keyword>
<feature type="transmembrane region" description="Helical" evidence="1">
    <location>
        <begin position="38"/>
        <end position="54"/>
    </location>
</feature>
<evidence type="ECO:0000256" key="1">
    <source>
        <dbReference type="SAM" id="Phobius"/>
    </source>
</evidence>
<reference evidence="2 3" key="1">
    <citation type="journal article" date="2002" name="Proc. Natl. Acad. Sci. U.S.A.">
        <title>Genome sequence of a serotype M3 strain of group A Streptococcus: phage-encoded toxins, the high-virulence phenotype, and clone emergence.</title>
        <authorList>
            <person name="Beres S.B."/>
            <person name="Sylva G.L."/>
            <person name="Barbian K.D."/>
            <person name="Lei B."/>
            <person name="Hoff J.S."/>
            <person name="Mammarella N.D."/>
            <person name="Liu M.Y."/>
            <person name="Smoot J.C."/>
            <person name="Porcella S.F."/>
            <person name="Parkins L.D."/>
            <person name="Campbell D.S."/>
            <person name="Smith T.M."/>
            <person name="McCormick J.K."/>
            <person name="Leung D.Y."/>
            <person name="Schlievert P.M."/>
            <person name="Musser J.M."/>
        </authorList>
    </citation>
    <scope>NUCLEOTIDE SEQUENCE [LARGE SCALE GENOMIC DNA]</scope>
    <source>
        <strain evidence="3">ATCC BAA-595 / MGAS315</strain>
    </source>
</reference>
<dbReference type="HOGENOM" id="CLU_3012475_0_0_9"/>
<name>A0A0H2UUV0_STRP3</name>
<protein>
    <submittedName>
        <fullName evidence="2">Uncharacterized protein</fullName>
    </submittedName>
</protein>
<keyword evidence="1" id="KW-0472">Membrane</keyword>
<evidence type="ECO:0000313" key="3">
    <source>
        <dbReference type="Proteomes" id="UP000000564"/>
    </source>
</evidence>